<dbReference type="Gramene" id="GBG90106">
    <property type="protein sequence ID" value="GBG90106"/>
    <property type="gene ID" value="CBR_g50198"/>
</dbReference>
<feature type="compositionally biased region" description="Polar residues" evidence="1">
    <location>
        <begin position="99"/>
        <end position="114"/>
    </location>
</feature>
<dbReference type="Proteomes" id="UP000265515">
    <property type="component" value="Unassembled WGS sequence"/>
</dbReference>
<name>A0A388M6E9_CHABU</name>
<feature type="region of interest" description="Disordered" evidence="1">
    <location>
        <begin position="1"/>
        <end position="90"/>
    </location>
</feature>
<dbReference type="EMBL" id="BFEA01000786">
    <property type="protein sequence ID" value="GBG90106.1"/>
    <property type="molecule type" value="Genomic_DNA"/>
</dbReference>
<feature type="region of interest" description="Disordered" evidence="1">
    <location>
        <begin position="95"/>
        <end position="114"/>
    </location>
</feature>
<organism evidence="2 3">
    <name type="scientific">Chara braunii</name>
    <name type="common">Braun's stonewort</name>
    <dbReference type="NCBI Taxonomy" id="69332"/>
    <lineage>
        <taxon>Eukaryota</taxon>
        <taxon>Viridiplantae</taxon>
        <taxon>Streptophyta</taxon>
        <taxon>Charophyceae</taxon>
        <taxon>Charales</taxon>
        <taxon>Characeae</taxon>
        <taxon>Chara</taxon>
    </lineage>
</organism>
<feature type="compositionally biased region" description="Acidic residues" evidence="1">
    <location>
        <begin position="1"/>
        <end position="13"/>
    </location>
</feature>
<reference evidence="2 3" key="1">
    <citation type="journal article" date="2018" name="Cell">
        <title>The Chara Genome: Secondary Complexity and Implications for Plant Terrestrialization.</title>
        <authorList>
            <person name="Nishiyama T."/>
            <person name="Sakayama H."/>
            <person name="Vries J.D."/>
            <person name="Buschmann H."/>
            <person name="Saint-Marcoux D."/>
            <person name="Ullrich K.K."/>
            <person name="Haas F.B."/>
            <person name="Vanderstraeten L."/>
            <person name="Becker D."/>
            <person name="Lang D."/>
            <person name="Vosolsobe S."/>
            <person name="Rombauts S."/>
            <person name="Wilhelmsson P.K.I."/>
            <person name="Janitza P."/>
            <person name="Kern R."/>
            <person name="Heyl A."/>
            <person name="Rumpler F."/>
            <person name="Villalobos L.I.A.C."/>
            <person name="Clay J.M."/>
            <person name="Skokan R."/>
            <person name="Toyoda A."/>
            <person name="Suzuki Y."/>
            <person name="Kagoshima H."/>
            <person name="Schijlen E."/>
            <person name="Tajeshwar N."/>
            <person name="Catarino B."/>
            <person name="Hetherington A.J."/>
            <person name="Saltykova A."/>
            <person name="Bonnot C."/>
            <person name="Breuninger H."/>
            <person name="Symeonidi A."/>
            <person name="Radhakrishnan G.V."/>
            <person name="Van Nieuwerburgh F."/>
            <person name="Deforce D."/>
            <person name="Chang C."/>
            <person name="Karol K.G."/>
            <person name="Hedrich R."/>
            <person name="Ulvskov P."/>
            <person name="Glockner G."/>
            <person name="Delwiche C.F."/>
            <person name="Petrasek J."/>
            <person name="Van de Peer Y."/>
            <person name="Friml J."/>
            <person name="Beilby M."/>
            <person name="Dolan L."/>
            <person name="Kohara Y."/>
            <person name="Sugano S."/>
            <person name="Fujiyama A."/>
            <person name="Delaux P.-M."/>
            <person name="Quint M."/>
            <person name="TheiBen G."/>
            <person name="Hagemann M."/>
            <person name="Harholt J."/>
            <person name="Dunand C."/>
            <person name="Zachgo S."/>
            <person name="Langdale J."/>
            <person name="Maumus F."/>
            <person name="Straeten D.V.D."/>
            <person name="Gould S.B."/>
            <person name="Rensing S.A."/>
        </authorList>
    </citation>
    <scope>NUCLEOTIDE SEQUENCE [LARGE SCALE GENOMIC DNA]</scope>
    <source>
        <strain evidence="2 3">S276</strain>
    </source>
</reference>
<proteinExistence type="predicted"/>
<accession>A0A388M6E9</accession>
<protein>
    <submittedName>
        <fullName evidence="2">Uncharacterized protein</fullName>
    </submittedName>
</protein>
<feature type="compositionally biased region" description="Basic and acidic residues" evidence="1">
    <location>
        <begin position="60"/>
        <end position="75"/>
    </location>
</feature>
<dbReference type="AlphaFoldDB" id="A0A388M6E9"/>
<keyword evidence="3" id="KW-1185">Reference proteome</keyword>
<evidence type="ECO:0000313" key="3">
    <source>
        <dbReference type="Proteomes" id="UP000265515"/>
    </source>
</evidence>
<evidence type="ECO:0000256" key="1">
    <source>
        <dbReference type="SAM" id="MobiDB-lite"/>
    </source>
</evidence>
<evidence type="ECO:0000313" key="2">
    <source>
        <dbReference type="EMBL" id="GBG90106.1"/>
    </source>
</evidence>
<comment type="caution">
    <text evidence="2">The sequence shown here is derived from an EMBL/GenBank/DDBJ whole genome shotgun (WGS) entry which is preliminary data.</text>
</comment>
<sequence>MMHEDDDFEEEEEQPLKRKPRASSAGGIKINEGGDGTPSARRGGGGVAGGHADFVDDERDVPRREIGGRVKEGVASHESTQRAQMPSKRLNTPPVDVAGSSQSTVQGGALQSPSVVSHNGAVTAAGEAREIPKAGDGGVVAEDDEALVHRLHGARAASHAMDAATKLWEDDTRFWNETQGSAILKIIQEACAYLVALARGVQPPAIRRSISLPHNTIPQHKIEYESKFNAAKERALKVQTISLRAIHGWVFKSESGRRGYHLAYQYALNHSTTDIARVMWSAEDWRTLVSPMLYEVAFVVRRCEHSGQVRGRRVCGLPRGLCSASGAGFYERSGHGRSDRRRSCIVRAS</sequence>
<gene>
    <name evidence="2" type="ORF">CBR_g50198</name>
</gene>